<organism evidence="1">
    <name type="scientific">Vertebrata thuyoides</name>
    <dbReference type="NCBI Taxonomy" id="2006970"/>
    <lineage>
        <taxon>Eukaryota</taxon>
        <taxon>Rhodophyta</taxon>
        <taxon>Florideophyceae</taxon>
        <taxon>Rhodymeniophycidae</taxon>
        <taxon>Ceramiales</taxon>
        <taxon>Rhodomelaceae</taxon>
        <taxon>Polysiphonioideae</taxon>
        <taxon>Vertebrata</taxon>
    </lineage>
</organism>
<name>A0A1Z1MAE8_9FLOR</name>
<reference evidence="1" key="1">
    <citation type="journal article" date="2017" name="J. Phycol.">
        <title>Analysis of chloroplast genomes and a supermatrix inform reclassification of the Rhodomelaceae (Rhodophyta).</title>
        <authorList>
            <person name="Diaz-Tapia P."/>
            <person name="Maggs C.A."/>
            <person name="West J.A."/>
            <person name="Verbruggen H."/>
        </authorList>
    </citation>
    <scope>NUCLEOTIDE SEQUENCE</scope>
    <source>
        <strain evidence="1">PD546</strain>
    </source>
</reference>
<keyword evidence="1" id="KW-0934">Plastid</keyword>
<sequence length="39" mass="4789">MLLDKKFTELKIIKNIFLIISIINFENVRIFLDCEYLHF</sequence>
<geneLocation type="chloroplast" evidence="1"/>
<accession>A0A1Z1MAE8</accession>
<keyword evidence="1" id="KW-0150">Chloroplast</keyword>
<dbReference type="GeneID" id="33356369"/>
<protein>
    <submittedName>
        <fullName evidence="1">Uncharacterized protein</fullName>
    </submittedName>
</protein>
<dbReference type="RefSeq" id="YP_009394496.1">
    <property type="nucleotide sequence ID" value="NC_035273.1"/>
</dbReference>
<evidence type="ECO:0000313" key="1">
    <source>
        <dbReference type="EMBL" id="ARW63058.1"/>
    </source>
</evidence>
<proteinExistence type="predicted"/>
<dbReference type="AlphaFoldDB" id="A0A1Z1MAE8"/>
<gene>
    <name evidence="1" type="primary">orf39</name>
</gene>
<dbReference type="EMBL" id="MF101426">
    <property type="protein sequence ID" value="ARW63058.1"/>
    <property type="molecule type" value="Genomic_DNA"/>
</dbReference>